<evidence type="ECO:0000259" key="4">
    <source>
        <dbReference type="PROSITE" id="PS01124"/>
    </source>
</evidence>
<evidence type="ECO:0000313" key="6">
    <source>
        <dbReference type="Proteomes" id="UP000094501"/>
    </source>
</evidence>
<dbReference type="Pfam" id="PF12833">
    <property type="entry name" value="HTH_18"/>
    <property type="match status" value="1"/>
</dbReference>
<dbReference type="SUPFAM" id="SSF46689">
    <property type="entry name" value="Homeodomain-like"/>
    <property type="match status" value="1"/>
</dbReference>
<keyword evidence="2" id="KW-0238">DNA-binding</keyword>
<organism evidence="5 6">
    <name type="scientific">Methyloceanibacter methanicus</name>
    <dbReference type="NCBI Taxonomy" id="1774968"/>
    <lineage>
        <taxon>Bacteria</taxon>
        <taxon>Pseudomonadati</taxon>
        <taxon>Pseudomonadota</taxon>
        <taxon>Alphaproteobacteria</taxon>
        <taxon>Hyphomicrobiales</taxon>
        <taxon>Hyphomicrobiaceae</taxon>
        <taxon>Methyloceanibacter</taxon>
    </lineage>
</organism>
<proteinExistence type="predicted"/>
<dbReference type="OrthoDB" id="7285481at2"/>
<dbReference type="PANTHER" id="PTHR46796">
    <property type="entry name" value="HTH-TYPE TRANSCRIPTIONAL ACTIVATOR RHAS-RELATED"/>
    <property type="match status" value="1"/>
</dbReference>
<dbReference type="RefSeq" id="WP_069437506.1">
    <property type="nucleotide sequence ID" value="NZ_LPWG01000012.1"/>
</dbReference>
<name>A0A1E3VYZ7_9HYPH</name>
<dbReference type="STRING" id="1774968.AUC68_06095"/>
<evidence type="ECO:0000256" key="1">
    <source>
        <dbReference type="ARBA" id="ARBA00023015"/>
    </source>
</evidence>
<gene>
    <name evidence="5" type="ORF">AUC68_06095</name>
</gene>
<dbReference type="InterPro" id="IPR050204">
    <property type="entry name" value="AraC_XylS_family_regulators"/>
</dbReference>
<dbReference type="PANTHER" id="PTHR46796:SF12">
    <property type="entry name" value="HTH-TYPE DNA-BINDING TRANSCRIPTIONAL ACTIVATOR EUTR"/>
    <property type="match status" value="1"/>
</dbReference>
<evidence type="ECO:0000313" key="5">
    <source>
        <dbReference type="EMBL" id="ODR98777.1"/>
    </source>
</evidence>
<dbReference type="SMART" id="SM00342">
    <property type="entry name" value="HTH_ARAC"/>
    <property type="match status" value="1"/>
</dbReference>
<reference evidence="5 6" key="1">
    <citation type="journal article" date="2016" name="Environ. Microbiol.">
        <title>New Methyloceanibacter diversity from North Sea sediments includes methanotroph containing solely the soluble methane monooxygenase.</title>
        <authorList>
            <person name="Vekeman B."/>
            <person name="Kerckhof F.M."/>
            <person name="Cremers G."/>
            <person name="de Vos P."/>
            <person name="Vandamme P."/>
            <person name="Boon N."/>
            <person name="Op den Camp H.J."/>
            <person name="Heylen K."/>
        </authorList>
    </citation>
    <scope>NUCLEOTIDE SEQUENCE [LARGE SCALE GENOMIC DNA]</scope>
    <source>
        <strain evidence="5 6">R-67174</strain>
    </source>
</reference>
<dbReference type="InterPro" id="IPR009057">
    <property type="entry name" value="Homeodomain-like_sf"/>
</dbReference>
<keyword evidence="6" id="KW-1185">Reference proteome</keyword>
<comment type="caution">
    <text evidence="5">The sequence shown here is derived from an EMBL/GenBank/DDBJ whole genome shotgun (WGS) entry which is preliminary data.</text>
</comment>
<dbReference type="Gene3D" id="1.10.10.60">
    <property type="entry name" value="Homeodomain-like"/>
    <property type="match status" value="1"/>
</dbReference>
<dbReference type="Proteomes" id="UP000094501">
    <property type="component" value="Unassembled WGS sequence"/>
</dbReference>
<feature type="domain" description="HTH araC/xylS-type" evidence="4">
    <location>
        <begin position="223"/>
        <end position="324"/>
    </location>
</feature>
<dbReference type="GO" id="GO:0043565">
    <property type="term" value="F:sequence-specific DNA binding"/>
    <property type="evidence" value="ECO:0007669"/>
    <property type="project" value="InterPro"/>
</dbReference>
<dbReference type="AlphaFoldDB" id="A0A1E3VYZ7"/>
<keyword evidence="1" id="KW-0805">Transcription regulation</keyword>
<dbReference type="GO" id="GO:0003700">
    <property type="term" value="F:DNA-binding transcription factor activity"/>
    <property type="evidence" value="ECO:0007669"/>
    <property type="project" value="InterPro"/>
</dbReference>
<dbReference type="PROSITE" id="PS01124">
    <property type="entry name" value="HTH_ARAC_FAMILY_2"/>
    <property type="match status" value="1"/>
</dbReference>
<sequence>MAPLASQKLAVDLIGLDFFDPEAMEEAVQGSQFEHSLDVPGQFHGTVVQARNERTRLDWGRYDLPVIARGPFAPDRMTFGALLNEQGNSLVNGLVLPPGSMLLFREGEELNTRLSPNSNWLTIQLDRQSLAQIGLEPSNRGVDAWRPDVESDRVLRKKILKNARFIESTTHRAREAGLLAANQSINDIEDDVLVVLTRLLGARRVLPVIASHQGKEEALRIVRDAINYMEANIDSPITIAEICAALPTNIKSLERAFLHTYGIGPKQYLSRFRLSNLRRMLLRASGGERVLTEAYLACGLPHFSRAAQGYKHLFGELPSLTLSRAQS</sequence>
<accession>A0A1E3VYZ7</accession>
<dbReference type="EMBL" id="LPWG01000012">
    <property type="protein sequence ID" value="ODR98777.1"/>
    <property type="molecule type" value="Genomic_DNA"/>
</dbReference>
<dbReference type="InterPro" id="IPR018060">
    <property type="entry name" value="HTH_AraC"/>
</dbReference>
<evidence type="ECO:0000256" key="3">
    <source>
        <dbReference type="ARBA" id="ARBA00023163"/>
    </source>
</evidence>
<evidence type="ECO:0000256" key="2">
    <source>
        <dbReference type="ARBA" id="ARBA00023125"/>
    </source>
</evidence>
<keyword evidence="3" id="KW-0804">Transcription</keyword>
<protein>
    <recommendedName>
        <fullName evidence="4">HTH araC/xylS-type domain-containing protein</fullName>
    </recommendedName>
</protein>